<dbReference type="InterPro" id="IPR001610">
    <property type="entry name" value="PAC"/>
</dbReference>
<dbReference type="CDD" id="cd01949">
    <property type="entry name" value="GGDEF"/>
    <property type="match status" value="1"/>
</dbReference>
<evidence type="ECO:0000259" key="2">
    <source>
        <dbReference type="PROSITE" id="PS50112"/>
    </source>
</evidence>
<dbReference type="SUPFAM" id="SSF55073">
    <property type="entry name" value="Nucleotide cyclase"/>
    <property type="match status" value="1"/>
</dbReference>
<dbReference type="Proteomes" id="UP000431684">
    <property type="component" value="Unassembled WGS sequence"/>
</dbReference>
<dbReference type="CDD" id="cd00130">
    <property type="entry name" value="PAS"/>
    <property type="match status" value="1"/>
</dbReference>
<dbReference type="SMART" id="SM00052">
    <property type="entry name" value="EAL"/>
    <property type="match status" value="1"/>
</dbReference>
<dbReference type="Gene3D" id="3.30.70.270">
    <property type="match status" value="1"/>
</dbReference>
<dbReference type="InterPro" id="IPR000700">
    <property type="entry name" value="PAS-assoc_C"/>
</dbReference>
<comment type="caution">
    <text evidence="6">The sequence shown here is derived from an EMBL/GenBank/DDBJ whole genome shotgun (WGS) entry which is preliminary data.</text>
</comment>
<dbReference type="Pfam" id="PF13426">
    <property type="entry name" value="PAS_9"/>
    <property type="match status" value="1"/>
</dbReference>
<evidence type="ECO:0000313" key="7">
    <source>
        <dbReference type="Proteomes" id="UP000431684"/>
    </source>
</evidence>
<dbReference type="SMART" id="SM00267">
    <property type="entry name" value="GGDEF"/>
    <property type="match status" value="1"/>
</dbReference>
<evidence type="ECO:0000256" key="1">
    <source>
        <dbReference type="SAM" id="Phobius"/>
    </source>
</evidence>
<dbReference type="Pfam" id="PF20969">
    <property type="entry name" value="MASE11"/>
    <property type="match status" value="1"/>
</dbReference>
<reference evidence="6 7" key="1">
    <citation type="submission" date="2019-11" db="EMBL/GenBank/DDBJ databases">
        <title>Draft Genome Sequences of Six Type Strains of the Genus Massilia.</title>
        <authorList>
            <person name="Miess H."/>
            <person name="Frediansyah A."/>
            <person name="Goeker M."/>
            <person name="Gross H."/>
        </authorList>
    </citation>
    <scope>NUCLEOTIDE SEQUENCE [LARGE SCALE GENOMIC DNA]</scope>
    <source>
        <strain evidence="6 7">DSM 17513</strain>
    </source>
</reference>
<dbReference type="PROSITE" id="PS50887">
    <property type="entry name" value="GGDEF"/>
    <property type="match status" value="1"/>
</dbReference>
<dbReference type="PROSITE" id="PS50113">
    <property type="entry name" value="PAC"/>
    <property type="match status" value="1"/>
</dbReference>
<dbReference type="SMART" id="SM00086">
    <property type="entry name" value="PAC"/>
    <property type="match status" value="1"/>
</dbReference>
<dbReference type="PANTHER" id="PTHR44757">
    <property type="entry name" value="DIGUANYLATE CYCLASE DGCP"/>
    <property type="match status" value="1"/>
</dbReference>
<keyword evidence="1" id="KW-0812">Transmembrane</keyword>
<dbReference type="SUPFAM" id="SSF55785">
    <property type="entry name" value="PYP-like sensor domain (PAS domain)"/>
    <property type="match status" value="1"/>
</dbReference>
<dbReference type="InterPro" id="IPR052155">
    <property type="entry name" value="Biofilm_reg_signaling"/>
</dbReference>
<evidence type="ECO:0000259" key="5">
    <source>
        <dbReference type="PROSITE" id="PS50887"/>
    </source>
</evidence>
<dbReference type="NCBIfam" id="TIGR00229">
    <property type="entry name" value="sensory_box"/>
    <property type="match status" value="1"/>
</dbReference>
<dbReference type="Pfam" id="PF00563">
    <property type="entry name" value="EAL"/>
    <property type="match status" value="1"/>
</dbReference>
<dbReference type="InterPro" id="IPR035919">
    <property type="entry name" value="EAL_sf"/>
</dbReference>
<dbReference type="InterPro" id="IPR029787">
    <property type="entry name" value="Nucleotide_cyclase"/>
</dbReference>
<dbReference type="InterPro" id="IPR035965">
    <property type="entry name" value="PAS-like_dom_sf"/>
</dbReference>
<feature type="transmembrane region" description="Helical" evidence="1">
    <location>
        <begin position="136"/>
        <end position="160"/>
    </location>
</feature>
<feature type="transmembrane region" description="Helical" evidence="1">
    <location>
        <begin position="37"/>
        <end position="57"/>
    </location>
</feature>
<keyword evidence="7" id="KW-1185">Reference proteome</keyword>
<dbReference type="Pfam" id="PF00990">
    <property type="entry name" value="GGDEF"/>
    <property type="match status" value="1"/>
</dbReference>
<dbReference type="Gene3D" id="3.30.450.20">
    <property type="entry name" value="PAS domain"/>
    <property type="match status" value="1"/>
</dbReference>
<evidence type="ECO:0000259" key="3">
    <source>
        <dbReference type="PROSITE" id="PS50113"/>
    </source>
</evidence>
<feature type="domain" description="PAS" evidence="2">
    <location>
        <begin position="253"/>
        <end position="280"/>
    </location>
</feature>
<dbReference type="InterPro" id="IPR000160">
    <property type="entry name" value="GGDEF_dom"/>
</dbReference>
<proteinExistence type="predicted"/>
<evidence type="ECO:0000259" key="4">
    <source>
        <dbReference type="PROSITE" id="PS50883"/>
    </source>
</evidence>
<dbReference type="OrthoDB" id="9813903at2"/>
<dbReference type="InterPro" id="IPR043128">
    <property type="entry name" value="Rev_trsase/Diguanyl_cyclase"/>
</dbReference>
<sequence>MDDLYCRARYPVLLIGNLTNSSSIVPFNDIAHWRNQIFTLLLSIVAVLGTIAALPSIAITLYIGRWNIAVVDAIALAWILVLWRARGLSYRARVLNFLAILYFIGVAMILTAGPISQAFLLAPPVLAAVLLGTWPALLTLTLSGATIGVLGLTGLSSLYVNGIPGHDVLPSLAVVLNYLCIGLLLTLTCSAMLQRLSRSLADLRTFAGSLEDGRSALQAANGELRLTAAAVARLNDMVMIAKANPLPSVEQPIVFVNDALLRRSGYTREQMLGQSMRMLHGPETDHREVARVIHAMHTLEPVTVELVNYTRAGEPFWVEMELVPFADEEGVNTHWVLVGRDVTERRKAADAIHQLAFYDVLTGLPNRRLLMDRMQQQLDTGAAAPHAAVMFIDLDHFKNVNDARGHATGDLLLRAAAQRLAQLAGTTDTVARLGGDEFVMLLAGLDTGDAEAAHGALAMAARVRAALAQPFDIGGQCYQSSASIGVTLLPRAGQTVDDLLREADIAMYRAKAGGRNGVALFEDTMRAEVERRLTIERDLGQALENGELQMHVQLQVDRDERPVGAELLMRWRRADGTSIPPDVFIPAAEASGLIVKLGYWALRQACLAWLRLSAAGHALPLSVNVSPSQFREPDFVAQVRTILHETGAPAAQLIFEVTEGLLIENLDDTIARMHELALLGIRFSIDDFGTGYSNLAYLKRMPLYELKIDRSFIHDTPGDANGTAIVQSILAMAAHLGLRVVAEGVETQDQAAFLAAHGGPGMQGYLFARPMPLQDMLALLERTAPHAAVVA</sequence>
<dbReference type="NCBIfam" id="TIGR00254">
    <property type="entry name" value="GGDEF"/>
    <property type="match status" value="1"/>
</dbReference>
<dbReference type="InterPro" id="IPR001633">
    <property type="entry name" value="EAL_dom"/>
</dbReference>
<feature type="domain" description="GGDEF" evidence="5">
    <location>
        <begin position="385"/>
        <end position="523"/>
    </location>
</feature>
<dbReference type="SUPFAM" id="SSF141868">
    <property type="entry name" value="EAL domain-like"/>
    <property type="match status" value="1"/>
</dbReference>
<gene>
    <name evidence="6" type="ORF">GJV26_10160</name>
</gene>
<dbReference type="PROSITE" id="PS50112">
    <property type="entry name" value="PAS"/>
    <property type="match status" value="1"/>
</dbReference>
<feature type="transmembrane region" description="Helical" evidence="1">
    <location>
        <begin position="95"/>
        <end position="116"/>
    </location>
</feature>
<feature type="domain" description="EAL" evidence="4">
    <location>
        <begin position="532"/>
        <end position="784"/>
    </location>
</feature>
<organism evidence="6 7">
    <name type="scientific">Pseudoduganella dura</name>
    <dbReference type="NCBI Taxonomy" id="321982"/>
    <lineage>
        <taxon>Bacteria</taxon>
        <taxon>Pseudomonadati</taxon>
        <taxon>Pseudomonadota</taxon>
        <taxon>Betaproteobacteria</taxon>
        <taxon>Burkholderiales</taxon>
        <taxon>Oxalobacteraceae</taxon>
        <taxon>Telluria group</taxon>
        <taxon>Pseudoduganella</taxon>
    </lineage>
</organism>
<dbReference type="CDD" id="cd01948">
    <property type="entry name" value="EAL"/>
    <property type="match status" value="1"/>
</dbReference>
<feature type="transmembrane region" description="Helical" evidence="1">
    <location>
        <begin position="63"/>
        <end position="83"/>
    </location>
</feature>
<dbReference type="InterPro" id="IPR048437">
    <property type="entry name" value="MASE11"/>
</dbReference>
<accession>A0A6I3X7L0</accession>
<keyword evidence="1" id="KW-0472">Membrane</keyword>
<feature type="transmembrane region" description="Helical" evidence="1">
    <location>
        <begin position="172"/>
        <end position="193"/>
    </location>
</feature>
<protein>
    <submittedName>
        <fullName evidence="6">EAL domain-containing protein</fullName>
    </submittedName>
</protein>
<dbReference type="InterPro" id="IPR000014">
    <property type="entry name" value="PAS"/>
</dbReference>
<name>A0A6I3X7L0_9BURK</name>
<dbReference type="Gene3D" id="3.20.20.450">
    <property type="entry name" value="EAL domain"/>
    <property type="match status" value="1"/>
</dbReference>
<evidence type="ECO:0000313" key="6">
    <source>
        <dbReference type="EMBL" id="MUI12819.1"/>
    </source>
</evidence>
<dbReference type="AlphaFoldDB" id="A0A6I3X7L0"/>
<dbReference type="PANTHER" id="PTHR44757:SF2">
    <property type="entry name" value="BIOFILM ARCHITECTURE MAINTENANCE PROTEIN MBAA"/>
    <property type="match status" value="1"/>
</dbReference>
<dbReference type="PROSITE" id="PS50883">
    <property type="entry name" value="EAL"/>
    <property type="match status" value="1"/>
</dbReference>
<dbReference type="EMBL" id="WNWM01000002">
    <property type="protein sequence ID" value="MUI12819.1"/>
    <property type="molecule type" value="Genomic_DNA"/>
</dbReference>
<keyword evidence="1" id="KW-1133">Transmembrane helix</keyword>
<feature type="domain" description="PAC" evidence="3">
    <location>
        <begin position="300"/>
        <end position="354"/>
    </location>
</feature>